<reference evidence="2 3" key="1">
    <citation type="submission" date="2016-07" db="EMBL/GenBank/DDBJ databases">
        <title>Pervasive Adenine N6-methylation of Active Genes in Fungi.</title>
        <authorList>
            <consortium name="DOE Joint Genome Institute"/>
            <person name="Mondo S.J."/>
            <person name="Dannebaum R.O."/>
            <person name="Kuo R.C."/>
            <person name="Labutti K."/>
            <person name="Haridas S."/>
            <person name="Kuo A."/>
            <person name="Salamov A."/>
            <person name="Ahrendt S.R."/>
            <person name="Lipzen A."/>
            <person name="Sullivan W."/>
            <person name="Andreopoulos W.B."/>
            <person name="Clum A."/>
            <person name="Lindquist E."/>
            <person name="Daum C."/>
            <person name="Ramamoorthy G.K."/>
            <person name="Gryganskyi A."/>
            <person name="Culley D."/>
            <person name="Magnuson J.K."/>
            <person name="James T.Y."/>
            <person name="O'Malley M.A."/>
            <person name="Stajich J.E."/>
            <person name="Spatafora J.W."/>
            <person name="Visel A."/>
            <person name="Grigoriev I.V."/>
        </authorList>
    </citation>
    <scope>NUCLEOTIDE SEQUENCE [LARGE SCALE GENOMIC DNA]</scope>
    <source>
        <strain evidence="2 3">12-1054</strain>
    </source>
</reference>
<accession>A0A1Y2ER65</accession>
<dbReference type="RefSeq" id="XP_040721856.1">
    <property type="nucleotide sequence ID" value="XM_040870285.1"/>
</dbReference>
<evidence type="ECO:0000313" key="3">
    <source>
        <dbReference type="Proteomes" id="UP000193685"/>
    </source>
</evidence>
<gene>
    <name evidence="2" type="ORF">BCR37DRAFT_384719</name>
</gene>
<dbReference type="Proteomes" id="UP000193685">
    <property type="component" value="Unassembled WGS sequence"/>
</dbReference>
<sequence length="182" mass="20119">MDEDCTSMPIGRAAVAAASAAAASCKGQRIDRHFLESSEWTLGLDEDFLPPLQLDKYQPAETLLDRHPAAAAKQVDEMETCGSTDIADHADVGEAVQDETQSVRSIQDNASCSSHLESIDRFFHPATQTVLQPSKRTRESSEELVEDPFNLAHLISRKRPRQTGNWQGQFSSLQSNHHSMDI</sequence>
<organism evidence="2 3">
    <name type="scientific">Protomyces lactucae-debilis</name>
    <dbReference type="NCBI Taxonomy" id="2754530"/>
    <lineage>
        <taxon>Eukaryota</taxon>
        <taxon>Fungi</taxon>
        <taxon>Dikarya</taxon>
        <taxon>Ascomycota</taxon>
        <taxon>Taphrinomycotina</taxon>
        <taxon>Taphrinomycetes</taxon>
        <taxon>Taphrinales</taxon>
        <taxon>Protomycetaceae</taxon>
        <taxon>Protomyces</taxon>
    </lineage>
</organism>
<evidence type="ECO:0000313" key="2">
    <source>
        <dbReference type="EMBL" id="ORY73676.1"/>
    </source>
</evidence>
<name>A0A1Y2ER65_PROLT</name>
<feature type="region of interest" description="Disordered" evidence="1">
    <location>
        <begin position="160"/>
        <end position="182"/>
    </location>
</feature>
<dbReference type="EMBL" id="MCFI01000033">
    <property type="protein sequence ID" value="ORY73676.1"/>
    <property type="molecule type" value="Genomic_DNA"/>
</dbReference>
<comment type="caution">
    <text evidence="2">The sequence shown here is derived from an EMBL/GenBank/DDBJ whole genome shotgun (WGS) entry which is preliminary data.</text>
</comment>
<protein>
    <submittedName>
        <fullName evidence="2">Uncharacterized protein</fullName>
    </submittedName>
</protein>
<dbReference type="AlphaFoldDB" id="A0A1Y2ER65"/>
<keyword evidence="3" id="KW-1185">Reference proteome</keyword>
<dbReference type="GeneID" id="63786884"/>
<feature type="compositionally biased region" description="Polar residues" evidence="1">
    <location>
        <begin position="162"/>
        <end position="182"/>
    </location>
</feature>
<proteinExistence type="predicted"/>
<evidence type="ECO:0000256" key="1">
    <source>
        <dbReference type="SAM" id="MobiDB-lite"/>
    </source>
</evidence>